<accession>A0A2S4JWY2</accession>
<dbReference type="RefSeq" id="WP_103679745.1">
    <property type="nucleotide sequence ID" value="NZ_LPWH01000051.1"/>
</dbReference>
<feature type="chain" id="PRO_5015510368" evidence="1">
    <location>
        <begin position="28"/>
        <end position="158"/>
    </location>
</feature>
<evidence type="ECO:0000313" key="3">
    <source>
        <dbReference type="Proteomes" id="UP000237350"/>
    </source>
</evidence>
<dbReference type="OrthoDB" id="360494at2"/>
<evidence type="ECO:0000256" key="1">
    <source>
        <dbReference type="SAM" id="SignalP"/>
    </source>
</evidence>
<reference evidence="3" key="1">
    <citation type="submission" date="2015-12" db="EMBL/GenBank/DDBJ databases">
        <authorList>
            <person name="Lodha T.D."/>
            <person name="Chintalapati S."/>
            <person name="Chintalapati V.R."/>
            <person name="Sravanthi T."/>
        </authorList>
    </citation>
    <scope>NUCLEOTIDE SEQUENCE [LARGE SCALE GENOMIC DNA]</scope>
    <source>
        <strain evidence="3">JC133</strain>
    </source>
</reference>
<gene>
    <name evidence="2" type="ORF">AU468_04840</name>
</gene>
<feature type="signal peptide" evidence="1">
    <location>
        <begin position="1"/>
        <end position="27"/>
    </location>
</feature>
<dbReference type="AlphaFoldDB" id="A0A2S4JWY2"/>
<dbReference type="Proteomes" id="UP000237350">
    <property type="component" value="Unassembled WGS sequence"/>
</dbReference>
<protein>
    <submittedName>
        <fullName evidence="2">Uncharacterized protein</fullName>
    </submittedName>
</protein>
<comment type="caution">
    <text evidence="2">The sequence shown here is derived from an EMBL/GenBank/DDBJ whole genome shotgun (WGS) entry which is preliminary data.</text>
</comment>
<organism evidence="2 3">
    <name type="scientific">Alkalispirochaeta sphaeroplastigenens</name>
    <dbReference type="NCBI Taxonomy" id="1187066"/>
    <lineage>
        <taxon>Bacteria</taxon>
        <taxon>Pseudomonadati</taxon>
        <taxon>Spirochaetota</taxon>
        <taxon>Spirochaetia</taxon>
        <taxon>Spirochaetales</taxon>
        <taxon>Spirochaetaceae</taxon>
        <taxon>Alkalispirochaeta</taxon>
    </lineage>
</organism>
<name>A0A2S4JWY2_9SPIO</name>
<evidence type="ECO:0000313" key="2">
    <source>
        <dbReference type="EMBL" id="POR03993.1"/>
    </source>
</evidence>
<keyword evidence="1" id="KW-0732">Signal</keyword>
<dbReference type="EMBL" id="LPWH01000051">
    <property type="protein sequence ID" value="POR03993.1"/>
    <property type="molecule type" value="Genomic_DNA"/>
</dbReference>
<proteinExistence type="predicted"/>
<sequence length="158" mass="17044">MKTLTHKTLALVVAPVFFLTLAPPLQGQSNEVLDAILQEEPLTYGSAAYVLLLALGELEEGASLTNAVAALNRLGHGLADRPGHAPLTLGEFSHLAMGLFGISGGVWYRFLPGPRYATRELAYRGALQGRAYPSMHLSGERALRIIGRILTLRERGLL</sequence>
<keyword evidence="3" id="KW-1185">Reference proteome</keyword>